<dbReference type="RefSeq" id="WP_052113772.1">
    <property type="nucleotide sequence ID" value="NZ_BJYK01000009.1"/>
</dbReference>
<dbReference type="AlphaFoldDB" id="A0A511YZU6"/>
<sequence length="352" mass="37177">MLKRAVPWVAALGVASLALAGCSGSSEEGETSGGEGPFTIGLSNAFIGSEYRTQMVDDVTSVFEEYEAEGVLDELVLENADTDTNGQIQQIRNLINRGVDAIIVDPSSETALNEVFKEATDQGIVVLAVDQAVTEPSVTNVVIDQGEWARPSSEWLAEQVGEGGKIVVVNGISGHPANEVRWATAESAFEEAGVEVLTVADGGWDQATGQQVMSDLLAAYPDIDGVWTQDGMAQGVLRAIEAAGKTDQIFVSGEARGGYMRMWDELSADGYESIGVVNPPGTAGTAVHVAVALLQGKSFKDGVLDGNTLTLPTPPVVTSDNFAEHWEAIAEFGDAYVMDDVLTRDAVADFFK</sequence>
<organism evidence="6 7">
    <name type="scientific">Actinotalea fermentans</name>
    <dbReference type="NCBI Taxonomy" id="43671"/>
    <lineage>
        <taxon>Bacteria</taxon>
        <taxon>Bacillati</taxon>
        <taxon>Actinomycetota</taxon>
        <taxon>Actinomycetes</taxon>
        <taxon>Micrococcales</taxon>
        <taxon>Cellulomonadaceae</taxon>
        <taxon>Actinotalea</taxon>
    </lineage>
</organism>
<name>A0A511YZU6_9CELL</name>
<comment type="similarity">
    <text evidence="2">Belongs to the bacterial solute-binding protein 2 family.</text>
</comment>
<evidence type="ECO:0000256" key="2">
    <source>
        <dbReference type="ARBA" id="ARBA00007639"/>
    </source>
</evidence>
<dbReference type="EMBL" id="BJYK01000009">
    <property type="protein sequence ID" value="GEN80693.1"/>
    <property type="molecule type" value="Genomic_DNA"/>
</dbReference>
<proteinExistence type="inferred from homology"/>
<dbReference type="SUPFAM" id="SSF53822">
    <property type="entry name" value="Periplasmic binding protein-like I"/>
    <property type="match status" value="1"/>
</dbReference>
<keyword evidence="3 4" id="KW-0732">Signal</keyword>
<feature type="signal peptide" evidence="4">
    <location>
        <begin position="1"/>
        <end position="20"/>
    </location>
</feature>
<keyword evidence="7" id="KW-1185">Reference proteome</keyword>
<reference evidence="6 7" key="1">
    <citation type="submission" date="2019-07" db="EMBL/GenBank/DDBJ databases">
        <title>Whole genome shotgun sequence of Actinotalea fermentans NBRC 105374.</title>
        <authorList>
            <person name="Hosoyama A."/>
            <person name="Uohara A."/>
            <person name="Ohji S."/>
            <person name="Ichikawa N."/>
        </authorList>
    </citation>
    <scope>NUCLEOTIDE SEQUENCE [LARGE SCALE GENOMIC DNA]</scope>
    <source>
        <strain evidence="6 7">NBRC 105374</strain>
    </source>
</reference>
<feature type="domain" description="Periplasmic binding protein" evidence="5">
    <location>
        <begin position="40"/>
        <end position="297"/>
    </location>
</feature>
<accession>A0A511YZU6</accession>
<dbReference type="GO" id="GO:0030313">
    <property type="term" value="C:cell envelope"/>
    <property type="evidence" value="ECO:0007669"/>
    <property type="project" value="UniProtKB-SubCell"/>
</dbReference>
<feature type="chain" id="PRO_5039343264" evidence="4">
    <location>
        <begin position="21"/>
        <end position="352"/>
    </location>
</feature>
<dbReference type="OrthoDB" id="7322203at2"/>
<dbReference type="PANTHER" id="PTHR46847">
    <property type="entry name" value="D-ALLOSE-BINDING PERIPLASMIC PROTEIN-RELATED"/>
    <property type="match status" value="1"/>
</dbReference>
<evidence type="ECO:0000256" key="4">
    <source>
        <dbReference type="SAM" id="SignalP"/>
    </source>
</evidence>
<dbReference type="PANTHER" id="PTHR46847:SF2">
    <property type="entry name" value="ABC TRANSPORTER SUGAR-BINDING PROTEIN"/>
    <property type="match status" value="1"/>
</dbReference>
<dbReference type="Gene3D" id="3.40.50.2300">
    <property type="match status" value="2"/>
</dbReference>
<protein>
    <submittedName>
        <fullName evidence="6">Sugar ABC transporter substrate-binding protein</fullName>
    </submittedName>
</protein>
<comment type="subcellular location">
    <subcellularLocation>
        <location evidence="1">Cell envelope</location>
    </subcellularLocation>
</comment>
<dbReference type="Proteomes" id="UP000321484">
    <property type="component" value="Unassembled WGS sequence"/>
</dbReference>
<dbReference type="GO" id="GO:0030246">
    <property type="term" value="F:carbohydrate binding"/>
    <property type="evidence" value="ECO:0007669"/>
    <property type="project" value="UniProtKB-ARBA"/>
</dbReference>
<gene>
    <name evidence="6" type="primary">rbsB_1</name>
    <name evidence="6" type="ORF">AFE02nite_24270</name>
</gene>
<dbReference type="InterPro" id="IPR028082">
    <property type="entry name" value="Peripla_BP_I"/>
</dbReference>
<comment type="caution">
    <text evidence="6">The sequence shown here is derived from an EMBL/GenBank/DDBJ whole genome shotgun (WGS) entry which is preliminary data.</text>
</comment>
<evidence type="ECO:0000256" key="3">
    <source>
        <dbReference type="ARBA" id="ARBA00022729"/>
    </source>
</evidence>
<evidence type="ECO:0000256" key="1">
    <source>
        <dbReference type="ARBA" id="ARBA00004196"/>
    </source>
</evidence>
<evidence type="ECO:0000313" key="7">
    <source>
        <dbReference type="Proteomes" id="UP000321484"/>
    </source>
</evidence>
<dbReference type="InterPro" id="IPR025997">
    <property type="entry name" value="SBP_2_dom"/>
</dbReference>
<evidence type="ECO:0000313" key="6">
    <source>
        <dbReference type="EMBL" id="GEN80693.1"/>
    </source>
</evidence>
<evidence type="ECO:0000259" key="5">
    <source>
        <dbReference type="Pfam" id="PF13407"/>
    </source>
</evidence>
<dbReference type="Pfam" id="PF13407">
    <property type="entry name" value="Peripla_BP_4"/>
    <property type="match status" value="1"/>
</dbReference>
<dbReference type="PROSITE" id="PS51257">
    <property type="entry name" value="PROKAR_LIPOPROTEIN"/>
    <property type="match status" value="1"/>
</dbReference>